<accession>A0A0F8ZMP9</accession>
<comment type="caution">
    <text evidence="2">The sequence shown here is derived from an EMBL/GenBank/DDBJ whole genome shotgun (WGS) entry which is preliminary data.</text>
</comment>
<evidence type="ECO:0000313" key="2">
    <source>
        <dbReference type="EMBL" id="KKK95102.1"/>
    </source>
</evidence>
<sequence>YAAGEIVFSTGSSVEALRLASNQAATFSSSVSMGALTATAGTFSSIVKMSQSFDALRLIGDGVAVTFYNAAESARSGYLRIQSAVAAVLNVQVNQALGIWTNNTIRLTIEADGDFDFKTGKTKFNTVEYTWPASDGGSGDRLQTDGAGGLSWVTP</sequence>
<reference evidence="2" key="1">
    <citation type="journal article" date="2015" name="Nature">
        <title>Complex archaea that bridge the gap between prokaryotes and eukaryotes.</title>
        <authorList>
            <person name="Spang A."/>
            <person name="Saw J.H."/>
            <person name="Jorgensen S.L."/>
            <person name="Zaremba-Niedzwiedzka K."/>
            <person name="Martijn J."/>
            <person name="Lind A.E."/>
            <person name="van Eijk R."/>
            <person name="Schleper C."/>
            <person name="Guy L."/>
            <person name="Ettema T.J."/>
        </authorList>
    </citation>
    <scope>NUCLEOTIDE SEQUENCE</scope>
</reference>
<evidence type="ECO:0000256" key="1">
    <source>
        <dbReference type="SAM" id="MobiDB-lite"/>
    </source>
</evidence>
<protein>
    <submittedName>
        <fullName evidence="2">Uncharacterized protein</fullName>
    </submittedName>
</protein>
<feature type="region of interest" description="Disordered" evidence="1">
    <location>
        <begin position="135"/>
        <end position="155"/>
    </location>
</feature>
<feature type="non-terminal residue" evidence="2">
    <location>
        <position position="1"/>
    </location>
</feature>
<dbReference type="EMBL" id="LAZR01047058">
    <property type="protein sequence ID" value="KKK95102.1"/>
    <property type="molecule type" value="Genomic_DNA"/>
</dbReference>
<dbReference type="AlphaFoldDB" id="A0A0F8ZMP9"/>
<gene>
    <name evidence="2" type="ORF">LCGC14_2676150</name>
</gene>
<proteinExistence type="predicted"/>
<name>A0A0F8ZMP9_9ZZZZ</name>
<organism evidence="2">
    <name type="scientific">marine sediment metagenome</name>
    <dbReference type="NCBI Taxonomy" id="412755"/>
    <lineage>
        <taxon>unclassified sequences</taxon>
        <taxon>metagenomes</taxon>
        <taxon>ecological metagenomes</taxon>
    </lineage>
</organism>